<dbReference type="CDD" id="cd18793">
    <property type="entry name" value="SF2_C_SNF"/>
    <property type="match status" value="1"/>
</dbReference>
<dbReference type="InterPro" id="IPR027417">
    <property type="entry name" value="P-loop_NTPase"/>
</dbReference>
<keyword evidence="3" id="KW-0547">Nucleotide-binding</keyword>
<dbReference type="PANTHER" id="PTHR10799">
    <property type="entry name" value="SNF2/RAD54 HELICASE FAMILY"/>
    <property type="match status" value="1"/>
</dbReference>
<keyword evidence="1" id="KW-0378">Hydrolase</keyword>
<dbReference type="GO" id="GO:0016787">
    <property type="term" value="F:hydrolase activity"/>
    <property type="evidence" value="ECO:0007669"/>
    <property type="project" value="UniProtKB-KW"/>
</dbReference>
<feature type="non-terminal residue" evidence="3">
    <location>
        <position position="1"/>
    </location>
</feature>
<keyword evidence="3" id="KW-0347">Helicase</keyword>
<dbReference type="Pfam" id="PF00271">
    <property type="entry name" value="Helicase_C"/>
    <property type="match status" value="1"/>
</dbReference>
<evidence type="ECO:0000259" key="2">
    <source>
        <dbReference type="PROSITE" id="PS51194"/>
    </source>
</evidence>
<comment type="caution">
    <text evidence="3">The sequence shown here is derived from an EMBL/GenBank/DDBJ whole genome shotgun (WGS) entry which is preliminary data.</text>
</comment>
<dbReference type="InterPro" id="IPR049730">
    <property type="entry name" value="SNF2/RAD54-like_C"/>
</dbReference>
<evidence type="ECO:0000256" key="1">
    <source>
        <dbReference type="ARBA" id="ARBA00022801"/>
    </source>
</evidence>
<dbReference type="SUPFAM" id="SSF52540">
    <property type="entry name" value="P-loop containing nucleoside triphosphate hydrolases"/>
    <property type="match status" value="1"/>
</dbReference>
<dbReference type="SMART" id="SM00490">
    <property type="entry name" value="HELICc"/>
    <property type="match status" value="1"/>
</dbReference>
<gene>
    <name evidence="3" type="ORF">B1B_12151</name>
</gene>
<organism evidence="3">
    <name type="scientific">mine drainage metagenome</name>
    <dbReference type="NCBI Taxonomy" id="410659"/>
    <lineage>
        <taxon>unclassified sequences</taxon>
        <taxon>metagenomes</taxon>
        <taxon>ecological metagenomes</taxon>
    </lineage>
</organism>
<name>T1B0D1_9ZZZZ</name>
<dbReference type="AlphaFoldDB" id="T1B0D1"/>
<proteinExistence type="predicted"/>
<sequence>EVIRHSEGIARRGLVLKLLTALKQVCNHPAQYLHQRGPLKGRSGKLAALDELLDIITAEGESVLVFTQYVAMARLLESHLTERGVPSLFLHGGVAARGRDRMVAEFQQGVAPVFLLSLKAGGVGLNLTRATHVIHYDRWWNPAVEDQATDRAYRIGQDRPVQVHKLVSQGTLEDRIAELLERKRTLAESVVGAGEAWISELSDSELSELVALRRAS</sequence>
<dbReference type="Gene3D" id="3.40.50.300">
    <property type="entry name" value="P-loop containing nucleotide triphosphate hydrolases"/>
    <property type="match status" value="1"/>
</dbReference>
<reference evidence="3" key="2">
    <citation type="journal article" date="2014" name="ISME J.">
        <title>Microbial stratification in low pH oxic and suboxic macroscopic growths along an acid mine drainage.</title>
        <authorList>
            <person name="Mendez-Garcia C."/>
            <person name="Mesa V."/>
            <person name="Sprenger R.R."/>
            <person name="Richter M."/>
            <person name="Diez M.S."/>
            <person name="Solano J."/>
            <person name="Bargiela R."/>
            <person name="Golyshina O.V."/>
            <person name="Manteca A."/>
            <person name="Ramos J.L."/>
            <person name="Gallego J.R."/>
            <person name="Llorente I."/>
            <person name="Martins Dos Santos V.A."/>
            <person name="Jensen O.N."/>
            <person name="Pelaez A.I."/>
            <person name="Sanchez J."/>
            <person name="Ferrer M."/>
        </authorList>
    </citation>
    <scope>NUCLEOTIDE SEQUENCE</scope>
</reference>
<dbReference type="FunFam" id="3.40.50.300:FF:000533">
    <property type="entry name" value="Helicase, Snf2 family"/>
    <property type="match status" value="1"/>
</dbReference>
<keyword evidence="3" id="KW-0067">ATP-binding</keyword>
<reference evidence="3" key="1">
    <citation type="submission" date="2013-08" db="EMBL/GenBank/DDBJ databases">
        <authorList>
            <person name="Mendez C."/>
            <person name="Richter M."/>
            <person name="Ferrer M."/>
            <person name="Sanchez J."/>
        </authorList>
    </citation>
    <scope>NUCLEOTIDE SEQUENCE</scope>
</reference>
<dbReference type="PROSITE" id="PS51194">
    <property type="entry name" value="HELICASE_CTER"/>
    <property type="match status" value="1"/>
</dbReference>
<evidence type="ECO:0000313" key="3">
    <source>
        <dbReference type="EMBL" id="EQD47820.1"/>
    </source>
</evidence>
<dbReference type="EMBL" id="AUZY01007945">
    <property type="protein sequence ID" value="EQD47820.1"/>
    <property type="molecule type" value="Genomic_DNA"/>
</dbReference>
<feature type="domain" description="Helicase C-terminal" evidence="2">
    <location>
        <begin position="48"/>
        <end position="202"/>
    </location>
</feature>
<accession>T1B0D1</accession>
<dbReference type="InterPro" id="IPR001650">
    <property type="entry name" value="Helicase_C-like"/>
</dbReference>
<dbReference type="GO" id="GO:0004386">
    <property type="term" value="F:helicase activity"/>
    <property type="evidence" value="ECO:0007669"/>
    <property type="project" value="UniProtKB-KW"/>
</dbReference>
<protein>
    <submittedName>
        <fullName evidence="3">SNF2/RAD54 family helicase</fullName>
    </submittedName>
</protein>